<reference evidence="1 2" key="1">
    <citation type="journal article" date="2021" name="Elife">
        <title>Chloroplast acquisition without the gene transfer in kleptoplastic sea slugs, Plakobranchus ocellatus.</title>
        <authorList>
            <person name="Maeda T."/>
            <person name="Takahashi S."/>
            <person name="Yoshida T."/>
            <person name="Shimamura S."/>
            <person name="Takaki Y."/>
            <person name="Nagai Y."/>
            <person name="Toyoda A."/>
            <person name="Suzuki Y."/>
            <person name="Arimoto A."/>
            <person name="Ishii H."/>
            <person name="Satoh N."/>
            <person name="Nishiyama T."/>
            <person name="Hasebe M."/>
            <person name="Maruyama T."/>
            <person name="Minagawa J."/>
            <person name="Obokata J."/>
            <person name="Shigenobu S."/>
        </authorList>
    </citation>
    <scope>NUCLEOTIDE SEQUENCE [LARGE SCALE GENOMIC DNA]</scope>
</reference>
<gene>
    <name evidence="1" type="ORF">PoB_007062400</name>
</gene>
<evidence type="ECO:0000313" key="2">
    <source>
        <dbReference type="Proteomes" id="UP000735302"/>
    </source>
</evidence>
<protein>
    <submittedName>
        <fullName evidence="1">Transporter</fullName>
    </submittedName>
</protein>
<proteinExistence type="predicted"/>
<dbReference type="AlphaFoldDB" id="A0AAV4DIS7"/>
<comment type="caution">
    <text evidence="1">The sequence shown here is derived from an EMBL/GenBank/DDBJ whole genome shotgun (WGS) entry which is preliminary data.</text>
</comment>
<dbReference type="EMBL" id="BLXT01007928">
    <property type="protein sequence ID" value="GFO44119.1"/>
    <property type="molecule type" value="Genomic_DNA"/>
</dbReference>
<dbReference type="Proteomes" id="UP000735302">
    <property type="component" value="Unassembled WGS sequence"/>
</dbReference>
<keyword evidence="2" id="KW-1185">Reference proteome</keyword>
<evidence type="ECO:0000313" key="1">
    <source>
        <dbReference type="EMBL" id="GFO44119.1"/>
    </source>
</evidence>
<sequence length="77" mass="9063">MCAQEYEFLKYLNASEGNMCEMPTEGRPLRYRWVAVVDLEMICRMSPVPLQSKYLNKRHYLLPTQGRRHAKAILTSK</sequence>
<accession>A0AAV4DIS7</accession>
<organism evidence="1 2">
    <name type="scientific">Plakobranchus ocellatus</name>
    <dbReference type="NCBI Taxonomy" id="259542"/>
    <lineage>
        <taxon>Eukaryota</taxon>
        <taxon>Metazoa</taxon>
        <taxon>Spiralia</taxon>
        <taxon>Lophotrochozoa</taxon>
        <taxon>Mollusca</taxon>
        <taxon>Gastropoda</taxon>
        <taxon>Heterobranchia</taxon>
        <taxon>Euthyneura</taxon>
        <taxon>Panpulmonata</taxon>
        <taxon>Sacoglossa</taxon>
        <taxon>Placobranchoidea</taxon>
        <taxon>Plakobranchidae</taxon>
        <taxon>Plakobranchus</taxon>
    </lineage>
</organism>
<name>A0AAV4DIS7_9GAST</name>